<dbReference type="AlphaFoldDB" id="A0A523W6Y4"/>
<sequence length="353" mass="38071">MIMKSHEIKQLYLCVLGQMGVPKKEIEVVADAAIFASLRGIDTHGFIPILTRVVKEIKAGIVKPNAKIQIIKENKNGALVDANMSLGPVSGLMSMELAIKKAQDGSVGIVVARNCNHFGVASYYAAKALENNMIGAVFCNAAPTIPPFGSLEGVHGTNPMSFAMPAGKHSPIILDISTSAAARGKVSHALRKGEKIPKGWALDKNGHPTTDPKAALEGVILPMGGHKGYGLGLVVDVFTAALAGSLIAKEIPPYWDLSTPYGASYFMMAIRVESFAGIGPFEHRVDRLIRDCKSCAPMEGFSEVLLPGEIEFREAQKRDREGIPVENERWHNMIEILESNRIKVDPLLTNLAP</sequence>
<dbReference type="GO" id="GO:0016491">
    <property type="term" value="F:oxidoreductase activity"/>
    <property type="evidence" value="ECO:0007669"/>
    <property type="project" value="UniProtKB-KW"/>
</dbReference>
<dbReference type="Pfam" id="PF02615">
    <property type="entry name" value="Ldh_2"/>
    <property type="match status" value="1"/>
</dbReference>
<organism evidence="3 4">
    <name type="scientific">Aerophobetes bacterium</name>
    <dbReference type="NCBI Taxonomy" id="2030807"/>
    <lineage>
        <taxon>Bacteria</taxon>
        <taxon>Candidatus Aerophobota</taxon>
    </lineage>
</organism>
<dbReference type="InterPro" id="IPR043143">
    <property type="entry name" value="Mal/L-sulf/L-lact_DH-like_NADP"/>
</dbReference>
<gene>
    <name evidence="3" type="ORF">E3J48_03785</name>
</gene>
<dbReference type="Gene3D" id="1.10.1530.10">
    <property type="match status" value="1"/>
</dbReference>
<dbReference type="InterPro" id="IPR036111">
    <property type="entry name" value="Mal/L-sulfo/L-lacto_DH-like_sf"/>
</dbReference>
<evidence type="ECO:0000313" key="4">
    <source>
        <dbReference type="Proteomes" id="UP000319130"/>
    </source>
</evidence>
<dbReference type="SUPFAM" id="SSF89733">
    <property type="entry name" value="L-sulfolactate dehydrogenase-like"/>
    <property type="match status" value="1"/>
</dbReference>
<dbReference type="EMBL" id="SOIZ01000160">
    <property type="protein sequence ID" value="TET62784.1"/>
    <property type="molecule type" value="Genomic_DNA"/>
</dbReference>
<dbReference type="Proteomes" id="UP000319130">
    <property type="component" value="Unassembled WGS sequence"/>
</dbReference>
<dbReference type="InterPro" id="IPR043144">
    <property type="entry name" value="Mal/L-sulf/L-lact_DH-like_ah"/>
</dbReference>
<name>A0A523W6Y4_UNCAE</name>
<evidence type="ECO:0000256" key="2">
    <source>
        <dbReference type="ARBA" id="ARBA00023002"/>
    </source>
</evidence>
<dbReference type="InterPro" id="IPR003767">
    <property type="entry name" value="Malate/L-lactate_DH-like"/>
</dbReference>
<dbReference type="PANTHER" id="PTHR11091:SF0">
    <property type="entry name" value="MALATE DEHYDROGENASE"/>
    <property type="match status" value="1"/>
</dbReference>
<keyword evidence="2" id="KW-0560">Oxidoreductase</keyword>
<reference evidence="3 4" key="1">
    <citation type="submission" date="2019-03" db="EMBL/GenBank/DDBJ databases">
        <title>Metabolic potential of uncultured bacteria and archaea associated with petroleum seepage in deep-sea sediments.</title>
        <authorList>
            <person name="Dong X."/>
            <person name="Hubert C."/>
        </authorList>
    </citation>
    <scope>NUCLEOTIDE SEQUENCE [LARGE SCALE GENOMIC DNA]</scope>
    <source>
        <strain evidence="3">E29_bin52</strain>
    </source>
</reference>
<evidence type="ECO:0000313" key="3">
    <source>
        <dbReference type="EMBL" id="TET62784.1"/>
    </source>
</evidence>
<proteinExistence type="inferred from homology"/>
<accession>A0A523W6Y4</accession>
<comment type="caution">
    <text evidence="3">The sequence shown here is derived from an EMBL/GenBank/DDBJ whole genome shotgun (WGS) entry which is preliminary data.</text>
</comment>
<dbReference type="Gene3D" id="3.30.1370.60">
    <property type="entry name" value="Hypothetical oxidoreductase yiak, domain 2"/>
    <property type="match status" value="1"/>
</dbReference>
<dbReference type="PANTHER" id="PTHR11091">
    <property type="entry name" value="OXIDOREDUCTASE-RELATED"/>
    <property type="match status" value="1"/>
</dbReference>
<evidence type="ECO:0000256" key="1">
    <source>
        <dbReference type="ARBA" id="ARBA00006056"/>
    </source>
</evidence>
<comment type="similarity">
    <text evidence="1">Belongs to the LDH2/MDH2 oxidoreductase family.</text>
</comment>
<protein>
    <submittedName>
        <fullName evidence="3">Ldh family oxidoreductase</fullName>
    </submittedName>
</protein>